<keyword evidence="4" id="KW-1185">Reference proteome</keyword>
<dbReference type="Proteomes" id="UP000309215">
    <property type="component" value="Unassembled WGS sequence"/>
</dbReference>
<dbReference type="OrthoDB" id="9798230at2"/>
<evidence type="ECO:0000259" key="2">
    <source>
        <dbReference type="Pfam" id="PF00881"/>
    </source>
</evidence>
<dbReference type="EMBL" id="SSMQ01000016">
    <property type="protein sequence ID" value="TKD07546.1"/>
    <property type="molecule type" value="Genomic_DNA"/>
</dbReference>
<feature type="region of interest" description="Disordered" evidence="1">
    <location>
        <begin position="1"/>
        <end position="21"/>
    </location>
</feature>
<gene>
    <name evidence="3" type="ORF">E8A74_17405</name>
</gene>
<dbReference type="PANTHER" id="PTHR23026:SF123">
    <property type="entry name" value="NAD(P)H NITROREDUCTASE RV3131-RELATED"/>
    <property type="match status" value="1"/>
</dbReference>
<dbReference type="Pfam" id="PF00881">
    <property type="entry name" value="Nitroreductase"/>
    <property type="match status" value="1"/>
</dbReference>
<feature type="domain" description="Nitroreductase" evidence="2">
    <location>
        <begin position="27"/>
        <end position="209"/>
    </location>
</feature>
<dbReference type="InterPro" id="IPR029479">
    <property type="entry name" value="Nitroreductase"/>
</dbReference>
<dbReference type="InterPro" id="IPR050627">
    <property type="entry name" value="Nitroreductase/BluB"/>
</dbReference>
<proteinExistence type="predicted"/>
<dbReference type="PANTHER" id="PTHR23026">
    <property type="entry name" value="NADPH NITROREDUCTASE"/>
    <property type="match status" value="1"/>
</dbReference>
<evidence type="ECO:0000313" key="4">
    <source>
        <dbReference type="Proteomes" id="UP000309215"/>
    </source>
</evidence>
<protein>
    <submittedName>
        <fullName evidence="3">Nitroreductase family protein</fullName>
    </submittedName>
</protein>
<dbReference type="InterPro" id="IPR000415">
    <property type="entry name" value="Nitroreductase-like"/>
</dbReference>
<comment type="caution">
    <text evidence="3">The sequence shown here is derived from an EMBL/GenBank/DDBJ whole genome shotgun (WGS) entry which is preliminary data.</text>
</comment>
<accession>A0A4U1JBW4</accession>
<dbReference type="SUPFAM" id="SSF55469">
    <property type="entry name" value="FMN-dependent nitroreductase-like"/>
    <property type="match status" value="1"/>
</dbReference>
<dbReference type="Gene3D" id="3.40.109.10">
    <property type="entry name" value="NADH Oxidase"/>
    <property type="match status" value="1"/>
</dbReference>
<organism evidence="3 4">
    <name type="scientific">Polyangium fumosum</name>
    <dbReference type="NCBI Taxonomy" id="889272"/>
    <lineage>
        <taxon>Bacteria</taxon>
        <taxon>Pseudomonadati</taxon>
        <taxon>Myxococcota</taxon>
        <taxon>Polyangia</taxon>
        <taxon>Polyangiales</taxon>
        <taxon>Polyangiaceae</taxon>
        <taxon>Polyangium</taxon>
    </lineage>
</organism>
<dbReference type="GO" id="GO:0016491">
    <property type="term" value="F:oxidoreductase activity"/>
    <property type="evidence" value="ECO:0007669"/>
    <property type="project" value="InterPro"/>
</dbReference>
<sequence length="231" mass="25110">MERGRRIQAGMSGPGGVQGPGMLAWLETRRSRREFADEPVPKEVLARLVQAAITAPSNTNRQPWRFTVVTAADKRKQIAAAVRARADEIKAIIHRGHHAEDFANYGDFFHEPLESAAAIVVPQWRDYPDLIADLITSGGGDPAQYHTARSMQAELCSTSAAVMAMLLQAHAEGLGACWMAGPMIAKPEIEALLGIKEPFRMVGAVAIGYPLGDAPPPGRKPIDRVVQWVED</sequence>
<dbReference type="AlphaFoldDB" id="A0A4U1JBW4"/>
<reference evidence="3 4" key="1">
    <citation type="submission" date="2019-04" db="EMBL/GenBank/DDBJ databases">
        <authorList>
            <person name="Li Y."/>
            <person name="Wang J."/>
        </authorList>
    </citation>
    <scope>NUCLEOTIDE SEQUENCE [LARGE SCALE GENOMIC DNA]</scope>
    <source>
        <strain evidence="3 4">DSM 14668</strain>
    </source>
</reference>
<evidence type="ECO:0000256" key="1">
    <source>
        <dbReference type="SAM" id="MobiDB-lite"/>
    </source>
</evidence>
<evidence type="ECO:0000313" key="3">
    <source>
        <dbReference type="EMBL" id="TKD07546.1"/>
    </source>
</evidence>
<name>A0A4U1JBW4_9BACT</name>